<dbReference type="Pfam" id="PF09362">
    <property type="entry name" value="DUF1996"/>
    <property type="match status" value="1"/>
</dbReference>
<evidence type="ECO:0000259" key="2">
    <source>
        <dbReference type="Pfam" id="PF09362"/>
    </source>
</evidence>
<evidence type="ECO:0000256" key="1">
    <source>
        <dbReference type="SAM" id="MobiDB-lite"/>
    </source>
</evidence>
<feature type="compositionally biased region" description="Basic and acidic residues" evidence="1">
    <location>
        <begin position="66"/>
        <end position="75"/>
    </location>
</feature>
<evidence type="ECO:0000313" key="4">
    <source>
        <dbReference type="Proteomes" id="UP001235712"/>
    </source>
</evidence>
<feature type="region of interest" description="Disordered" evidence="1">
    <location>
        <begin position="43"/>
        <end position="104"/>
    </location>
</feature>
<gene>
    <name evidence="3" type="ORF">J2S57_004396</name>
</gene>
<dbReference type="Proteomes" id="UP001235712">
    <property type="component" value="Unassembled WGS sequence"/>
</dbReference>
<feature type="domain" description="DUF1996" evidence="2">
    <location>
        <begin position="160"/>
        <end position="374"/>
    </location>
</feature>
<keyword evidence="4" id="KW-1185">Reference proteome</keyword>
<dbReference type="RefSeq" id="WP_307246036.1">
    <property type="nucleotide sequence ID" value="NZ_JAUSQZ010000001.1"/>
</dbReference>
<proteinExistence type="predicted"/>
<name>A0ABT9P857_9ACTN</name>
<reference evidence="3 4" key="1">
    <citation type="submission" date="2023-07" db="EMBL/GenBank/DDBJ databases">
        <title>Sequencing the genomes of 1000 actinobacteria strains.</title>
        <authorList>
            <person name="Klenk H.-P."/>
        </authorList>
    </citation>
    <scope>NUCLEOTIDE SEQUENCE [LARGE SCALE GENOMIC DNA]</scope>
    <source>
        <strain evidence="3 4">DSM 44388</strain>
    </source>
</reference>
<dbReference type="InterPro" id="IPR018535">
    <property type="entry name" value="DUF1996"/>
</dbReference>
<accession>A0ABT9P857</accession>
<evidence type="ECO:0000313" key="3">
    <source>
        <dbReference type="EMBL" id="MDP9828647.1"/>
    </source>
</evidence>
<dbReference type="EMBL" id="JAUSQZ010000001">
    <property type="protein sequence ID" value="MDP9828647.1"/>
    <property type="molecule type" value="Genomic_DNA"/>
</dbReference>
<comment type="caution">
    <text evidence="3">The sequence shown here is derived from an EMBL/GenBank/DDBJ whole genome shotgun (WGS) entry which is preliminary data.</text>
</comment>
<dbReference type="PANTHER" id="PTHR43662">
    <property type="match status" value="1"/>
</dbReference>
<feature type="compositionally biased region" description="Low complexity" evidence="1">
    <location>
        <begin position="80"/>
        <end position="92"/>
    </location>
</feature>
<organism evidence="3 4">
    <name type="scientific">Kineosporia succinea</name>
    <dbReference type="NCBI Taxonomy" id="84632"/>
    <lineage>
        <taxon>Bacteria</taxon>
        <taxon>Bacillati</taxon>
        <taxon>Actinomycetota</taxon>
        <taxon>Actinomycetes</taxon>
        <taxon>Kineosporiales</taxon>
        <taxon>Kineosporiaceae</taxon>
        <taxon>Kineosporia</taxon>
    </lineage>
</organism>
<dbReference type="PANTHER" id="PTHR43662:SF3">
    <property type="entry name" value="DOMAIN PROTEIN, PUTATIVE (AFU_ORTHOLOGUE AFUA_6G11970)-RELATED"/>
    <property type="match status" value="1"/>
</dbReference>
<sequence length="399" mass="42954">MSRQRPRLLRPAIAVATATVLGVTAAVAFNVLPGNSAELTPAATTTAGQHHTATAAPAQTTTEARSGAKAEHDPTHTPGKATSKAAKSTASTVEPAPSATEHSMKAMAMPKGKWVKVNKKTWAAQLADFKKTKARKPPATAKKNTEFNATCTFSHSGKNDPIVFPNQPGKSHMHSFYGNKAVKADTTVADMMKYTATSCVPRKDHSSYWLPTLYNNANDKAVQPNMLIAYYGSLLDDVNKKKTVPMPNGLKMIWGDASKQVKTPAGSRDAFYCSGGPLEGKTRSTDGNWPVCGDGGTVHFMMRFPDCWDGKHLDSPDHKSHVSYGAQGDCPKAYPVRIPAVTFSIYYPTSGQKAGFRLASGMASSMHADAFFAWDVRTMNDRVKSCVRQMVTCASDGKF</sequence>
<feature type="compositionally biased region" description="Low complexity" evidence="1">
    <location>
        <begin position="43"/>
        <end position="62"/>
    </location>
</feature>
<protein>
    <recommendedName>
        <fullName evidence="2">DUF1996 domain-containing protein</fullName>
    </recommendedName>
</protein>